<feature type="transmembrane region" description="Helical" evidence="2">
    <location>
        <begin position="422"/>
        <end position="444"/>
    </location>
</feature>
<feature type="transmembrane region" description="Helical" evidence="2">
    <location>
        <begin position="363"/>
        <end position="382"/>
    </location>
</feature>
<gene>
    <name evidence="4" type="ORF">H1R20_g15095</name>
</gene>
<dbReference type="GO" id="GO:0016020">
    <property type="term" value="C:membrane"/>
    <property type="evidence" value="ECO:0007669"/>
    <property type="project" value="TreeGrafter"/>
</dbReference>
<proteinExistence type="predicted"/>
<dbReference type="SUPFAM" id="SSF69318">
    <property type="entry name" value="Integrin alpha N-terminal domain"/>
    <property type="match status" value="1"/>
</dbReference>
<keyword evidence="2" id="KW-0472">Membrane</keyword>
<organism evidence="4 5">
    <name type="scientific">Candolleomyces eurysporus</name>
    <dbReference type="NCBI Taxonomy" id="2828524"/>
    <lineage>
        <taxon>Eukaryota</taxon>
        <taxon>Fungi</taxon>
        <taxon>Dikarya</taxon>
        <taxon>Basidiomycota</taxon>
        <taxon>Agaricomycotina</taxon>
        <taxon>Agaricomycetes</taxon>
        <taxon>Agaricomycetidae</taxon>
        <taxon>Agaricales</taxon>
        <taxon>Agaricineae</taxon>
        <taxon>Psathyrellaceae</taxon>
        <taxon>Candolleomyces</taxon>
    </lineage>
</organism>
<evidence type="ECO:0000259" key="3">
    <source>
        <dbReference type="Pfam" id="PF12051"/>
    </source>
</evidence>
<name>A0A9W8IZX8_9AGAR</name>
<feature type="transmembrane region" description="Helical" evidence="2">
    <location>
        <begin position="65"/>
        <end position="88"/>
    </location>
</feature>
<feature type="region of interest" description="Disordered" evidence="1">
    <location>
        <begin position="1"/>
        <end position="56"/>
    </location>
</feature>
<feature type="compositionally biased region" description="Polar residues" evidence="1">
    <location>
        <begin position="20"/>
        <end position="31"/>
    </location>
</feature>
<comment type="caution">
    <text evidence="4">The sequence shown here is derived from an EMBL/GenBank/DDBJ whole genome shotgun (WGS) entry which is preliminary data.</text>
</comment>
<feature type="compositionally biased region" description="Basic and acidic residues" evidence="1">
    <location>
        <begin position="33"/>
        <end position="53"/>
    </location>
</feature>
<protein>
    <recommendedName>
        <fullName evidence="3">DUF3533 domain-containing protein</fullName>
    </recommendedName>
</protein>
<evidence type="ECO:0000313" key="4">
    <source>
        <dbReference type="EMBL" id="KAJ2922000.1"/>
    </source>
</evidence>
<dbReference type="EMBL" id="JANBPK010001524">
    <property type="protein sequence ID" value="KAJ2922000.1"/>
    <property type="molecule type" value="Genomic_DNA"/>
</dbReference>
<reference evidence="4" key="1">
    <citation type="submission" date="2022-06" db="EMBL/GenBank/DDBJ databases">
        <title>Genome Sequence of Candolleomyces eurysporus.</title>
        <authorList>
            <person name="Buettner E."/>
        </authorList>
    </citation>
    <scope>NUCLEOTIDE SEQUENCE</scope>
    <source>
        <strain evidence="4">VTCC 930004</strain>
    </source>
</reference>
<keyword evidence="2" id="KW-1133">Transmembrane helix</keyword>
<evidence type="ECO:0000313" key="5">
    <source>
        <dbReference type="Proteomes" id="UP001140091"/>
    </source>
</evidence>
<keyword evidence="5" id="KW-1185">Reference proteome</keyword>
<feature type="transmembrane region" description="Helical" evidence="2">
    <location>
        <begin position="295"/>
        <end position="316"/>
    </location>
</feature>
<dbReference type="PANTHER" id="PTHR34814:SF1">
    <property type="entry name" value="NITROSOGUANIDINE RESISTANCE PROTEIN SNG1"/>
    <property type="match status" value="1"/>
</dbReference>
<feature type="domain" description="DUF3533" evidence="3">
    <location>
        <begin position="74"/>
        <end position="430"/>
    </location>
</feature>
<feature type="non-terminal residue" evidence="4">
    <location>
        <position position="554"/>
    </location>
</feature>
<dbReference type="OrthoDB" id="2140105at2759"/>
<feature type="transmembrane region" description="Helical" evidence="2">
    <location>
        <begin position="252"/>
        <end position="275"/>
    </location>
</feature>
<dbReference type="InterPro" id="IPR053001">
    <property type="entry name" value="MNNG_permease-like"/>
</dbReference>
<keyword evidence="2" id="KW-0812">Transmembrane</keyword>
<dbReference type="Proteomes" id="UP001140091">
    <property type="component" value="Unassembled WGS sequence"/>
</dbReference>
<feature type="compositionally biased region" description="Low complexity" evidence="1">
    <location>
        <begin position="1"/>
        <end position="17"/>
    </location>
</feature>
<evidence type="ECO:0000256" key="2">
    <source>
        <dbReference type="SAM" id="Phobius"/>
    </source>
</evidence>
<dbReference type="Pfam" id="PF12051">
    <property type="entry name" value="DUF3533"/>
    <property type="match status" value="1"/>
</dbReference>
<dbReference type="InterPro" id="IPR028994">
    <property type="entry name" value="Integrin_alpha_N"/>
</dbReference>
<dbReference type="PANTHER" id="PTHR34814">
    <property type="entry name" value="NITROSOGUANIDINE RESISTANCE PROTEIN SNG1"/>
    <property type="match status" value="1"/>
</dbReference>
<dbReference type="InterPro" id="IPR022703">
    <property type="entry name" value="DUF3533"/>
</dbReference>
<feature type="transmembrane region" description="Helical" evidence="2">
    <location>
        <begin position="328"/>
        <end position="351"/>
    </location>
</feature>
<dbReference type="AlphaFoldDB" id="A0A9W8IZX8"/>
<accession>A0A9W8IZX8</accession>
<evidence type="ECO:0000256" key="1">
    <source>
        <dbReference type="SAM" id="MobiDB-lite"/>
    </source>
</evidence>
<sequence>MSTAVNSSSSSTTSVASWPLQPSTDKTQFDSAFSKEDNIQDEDLKPGSRKFFDESPEGNQARKTYLTVFLGGTFMVILMIFTVLPIYWGPLIDDLQDFDGGFIGQSVSQALGSNQASQSRVTWTVISATNFPGGPQQLSDAVRNEEIWTAVAINPGSTSRLTAALTAPNISYNGAEVITAFAVEARNENAYRSLIRPSLQGTLDVISRTMAQRIAQNAANSTALASVMVASPQTIVSPVYYTIHNLIPFDQAVATASTFVGMLYQVIMGFFVVMIAQNAREASGYHKTLSTKSLIILRLSSSSFAYFMISLFYSLMNLAFQLDVTRKFGRGGFMVFWMVNYVGMLAVALALESLITLLTVRGIPFFMLLWIIANLSVSIFPLEVMPSIFKYGYAAPFYNLSKALRTVVFGTKNNVGQSVGILFAWVVISFITLPLIQCLGIWVARNQGKNTFGPSTLRVQEFGKTGRLDIIGFSDSGVVVSLNNGGGTFGPVQIVLYDLGYEQGWKLDKHLRLLGDVTGNGLPDIVAFGESHIYIAVNNGDGTFQPLKPVLNIS</sequence>